<evidence type="ECO:0000259" key="2">
    <source>
        <dbReference type="SMART" id="SM00470"/>
    </source>
</evidence>
<dbReference type="InterPro" id="IPR036086">
    <property type="entry name" value="ParB/Sulfiredoxin_sf"/>
</dbReference>
<gene>
    <name evidence="3" type="ORF">IQ266_12110</name>
</gene>
<dbReference type="GO" id="GO:0005694">
    <property type="term" value="C:chromosome"/>
    <property type="evidence" value="ECO:0007669"/>
    <property type="project" value="TreeGrafter"/>
</dbReference>
<dbReference type="RefSeq" id="WP_264325302.1">
    <property type="nucleotide sequence ID" value="NZ_JADEXQ010000036.1"/>
</dbReference>
<name>A0A928VPZ6_9CYAN</name>
<dbReference type="GO" id="GO:0045881">
    <property type="term" value="P:positive regulation of sporulation resulting in formation of a cellular spore"/>
    <property type="evidence" value="ECO:0007669"/>
    <property type="project" value="TreeGrafter"/>
</dbReference>
<sequence length="241" mass="26770">MGRFSKITTSAEKPKVIPGTSEGYTESYLPLDEILQREEDTRPLNEVHVKALAESIAAVGLIQPIAVDKVGRLLAGGHRKAAIVYLQTNDKAVFDKWFNAGIPIYRFDFDASENKELALAIEASENEKRRDYTPAEVRELADRLKAVGYNFTSGRPKKGQKSLIPSLSVIVGKSDKTIRRYLSSDTRKVDNRKSGHMTGFSAVVSSTAKSLQRLIAEEDTPDDIKQAAVHLLQKIQKELIE</sequence>
<dbReference type="InterPro" id="IPR003115">
    <property type="entry name" value="ParB_N"/>
</dbReference>
<dbReference type="SMART" id="SM00470">
    <property type="entry name" value="ParB"/>
    <property type="match status" value="1"/>
</dbReference>
<dbReference type="InterPro" id="IPR050336">
    <property type="entry name" value="Chromosome_partition/occlusion"/>
</dbReference>
<protein>
    <submittedName>
        <fullName evidence="3">ParB/RepB/Spo0J family partition protein</fullName>
    </submittedName>
</protein>
<dbReference type="EMBL" id="JADEXQ010000036">
    <property type="protein sequence ID" value="MBE9030475.1"/>
    <property type="molecule type" value="Genomic_DNA"/>
</dbReference>
<dbReference type="SUPFAM" id="SSF110849">
    <property type="entry name" value="ParB/Sulfiredoxin"/>
    <property type="match status" value="1"/>
</dbReference>
<dbReference type="PANTHER" id="PTHR33375">
    <property type="entry name" value="CHROMOSOME-PARTITIONING PROTEIN PARB-RELATED"/>
    <property type="match status" value="1"/>
</dbReference>
<reference evidence="3" key="1">
    <citation type="submission" date="2020-10" db="EMBL/GenBank/DDBJ databases">
        <authorList>
            <person name="Castelo-Branco R."/>
            <person name="Eusebio N."/>
            <person name="Adriana R."/>
            <person name="Vieira A."/>
            <person name="Brugerolle De Fraissinette N."/>
            <person name="Rezende De Castro R."/>
            <person name="Schneider M.P."/>
            <person name="Vasconcelos V."/>
            <person name="Leao P.N."/>
        </authorList>
    </citation>
    <scope>NUCLEOTIDE SEQUENCE</scope>
    <source>
        <strain evidence="3">LEGE 11480</strain>
    </source>
</reference>
<evidence type="ECO:0000256" key="1">
    <source>
        <dbReference type="SAM" id="MobiDB-lite"/>
    </source>
</evidence>
<dbReference type="PANTHER" id="PTHR33375:SF1">
    <property type="entry name" value="CHROMOSOME-PARTITIONING PROTEIN PARB-RELATED"/>
    <property type="match status" value="1"/>
</dbReference>
<proteinExistence type="predicted"/>
<organism evidence="3 4">
    <name type="scientific">Romeriopsis navalis LEGE 11480</name>
    <dbReference type="NCBI Taxonomy" id="2777977"/>
    <lineage>
        <taxon>Bacteria</taxon>
        <taxon>Bacillati</taxon>
        <taxon>Cyanobacteriota</taxon>
        <taxon>Cyanophyceae</taxon>
        <taxon>Leptolyngbyales</taxon>
        <taxon>Leptolyngbyaceae</taxon>
        <taxon>Romeriopsis</taxon>
        <taxon>Romeriopsis navalis</taxon>
    </lineage>
</organism>
<feature type="compositionally biased region" description="Polar residues" evidence="1">
    <location>
        <begin position="1"/>
        <end position="11"/>
    </location>
</feature>
<dbReference type="Gene3D" id="3.90.1530.10">
    <property type="entry name" value="Conserved hypothetical protein from pyrococcus furiosus pfu- 392566-001, ParB domain"/>
    <property type="match status" value="1"/>
</dbReference>
<dbReference type="GO" id="GO:0007059">
    <property type="term" value="P:chromosome segregation"/>
    <property type="evidence" value="ECO:0007669"/>
    <property type="project" value="TreeGrafter"/>
</dbReference>
<dbReference type="Pfam" id="PF02195">
    <property type="entry name" value="ParB_N"/>
    <property type="match status" value="1"/>
</dbReference>
<feature type="domain" description="ParB-like N-terminal" evidence="2">
    <location>
        <begin position="27"/>
        <end position="127"/>
    </location>
</feature>
<comment type="caution">
    <text evidence="3">The sequence shown here is derived from an EMBL/GenBank/DDBJ whole genome shotgun (WGS) entry which is preliminary data.</text>
</comment>
<dbReference type="AlphaFoldDB" id="A0A928VPZ6"/>
<keyword evidence="4" id="KW-1185">Reference proteome</keyword>
<dbReference type="Proteomes" id="UP000625316">
    <property type="component" value="Unassembled WGS sequence"/>
</dbReference>
<evidence type="ECO:0000313" key="4">
    <source>
        <dbReference type="Proteomes" id="UP000625316"/>
    </source>
</evidence>
<evidence type="ECO:0000313" key="3">
    <source>
        <dbReference type="EMBL" id="MBE9030475.1"/>
    </source>
</evidence>
<feature type="region of interest" description="Disordered" evidence="1">
    <location>
        <begin position="1"/>
        <end position="21"/>
    </location>
</feature>
<accession>A0A928VPZ6</accession>